<evidence type="ECO:0000256" key="1">
    <source>
        <dbReference type="SAM" id="MobiDB-lite"/>
    </source>
</evidence>
<gene>
    <name evidence="2" type="ORF">DBV15_11094</name>
</gene>
<name>A0A4S2JD56_9HYME</name>
<keyword evidence="3" id="KW-1185">Reference proteome</keyword>
<reference evidence="2 3" key="1">
    <citation type="journal article" date="2019" name="Philos. Trans. R. Soc. Lond., B, Biol. Sci.">
        <title>Ant behaviour and brain gene expression of defending hosts depend on the ecological success of the intruding social parasite.</title>
        <authorList>
            <person name="Kaur R."/>
            <person name="Stoldt M."/>
            <person name="Jongepier E."/>
            <person name="Feldmeyer B."/>
            <person name="Menzel F."/>
            <person name="Bornberg-Bauer E."/>
            <person name="Foitzik S."/>
        </authorList>
    </citation>
    <scope>NUCLEOTIDE SEQUENCE [LARGE SCALE GENOMIC DNA]</scope>
    <source>
        <tissue evidence="2">Whole body</tissue>
    </source>
</reference>
<feature type="region of interest" description="Disordered" evidence="1">
    <location>
        <begin position="1"/>
        <end position="24"/>
    </location>
</feature>
<dbReference type="Proteomes" id="UP000310200">
    <property type="component" value="Unassembled WGS sequence"/>
</dbReference>
<protein>
    <submittedName>
        <fullName evidence="2">Uncharacterized protein</fullName>
    </submittedName>
</protein>
<evidence type="ECO:0000313" key="3">
    <source>
        <dbReference type="Proteomes" id="UP000310200"/>
    </source>
</evidence>
<dbReference type="AlphaFoldDB" id="A0A4S2JD56"/>
<organism evidence="2 3">
    <name type="scientific">Temnothorax longispinosus</name>
    <dbReference type="NCBI Taxonomy" id="300112"/>
    <lineage>
        <taxon>Eukaryota</taxon>
        <taxon>Metazoa</taxon>
        <taxon>Ecdysozoa</taxon>
        <taxon>Arthropoda</taxon>
        <taxon>Hexapoda</taxon>
        <taxon>Insecta</taxon>
        <taxon>Pterygota</taxon>
        <taxon>Neoptera</taxon>
        <taxon>Endopterygota</taxon>
        <taxon>Hymenoptera</taxon>
        <taxon>Apocrita</taxon>
        <taxon>Aculeata</taxon>
        <taxon>Formicoidea</taxon>
        <taxon>Formicidae</taxon>
        <taxon>Myrmicinae</taxon>
        <taxon>Temnothorax</taxon>
    </lineage>
</organism>
<accession>A0A4S2JD56</accession>
<proteinExistence type="predicted"/>
<comment type="caution">
    <text evidence="2">The sequence shown here is derived from an EMBL/GenBank/DDBJ whole genome shotgun (WGS) entry which is preliminary data.</text>
</comment>
<dbReference type="EMBL" id="QBLH01003840">
    <property type="protein sequence ID" value="TGZ32469.1"/>
    <property type="molecule type" value="Genomic_DNA"/>
</dbReference>
<sequence>MGHHGWNAEWDPARGMNKGQKASLRLSDRRAGVGNTKQVPFADWKHVPVLGARAVCQLIRAVSGGVISSSAVPLWDFKNLSVFEKSVTLLRKEPTTTLNPA</sequence>
<evidence type="ECO:0000313" key="2">
    <source>
        <dbReference type="EMBL" id="TGZ32469.1"/>
    </source>
</evidence>